<evidence type="ECO:0000256" key="3">
    <source>
        <dbReference type="ARBA" id="ARBA00023136"/>
    </source>
</evidence>
<dbReference type="PRINTS" id="PR00811">
    <property type="entry name" value="BCTERIALGSPD"/>
</dbReference>
<dbReference type="Pfam" id="PF00263">
    <property type="entry name" value="Secretin"/>
    <property type="match status" value="1"/>
</dbReference>
<protein>
    <submittedName>
        <fullName evidence="6">Type II and III secretion system protein</fullName>
    </submittedName>
</protein>
<dbReference type="Proteomes" id="UP000664044">
    <property type="component" value="Unassembled WGS sequence"/>
</dbReference>
<gene>
    <name evidence="6" type="ORF">J0656_17270</name>
</gene>
<accession>A0ABS3G9P9</accession>
<comment type="caution">
    <text evidence="6">The sequence shown here is derived from an EMBL/GenBank/DDBJ whole genome shotgun (WGS) entry which is preliminary data.</text>
</comment>
<evidence type="ECO:0000256" key="4">
    <source>
        <dbReference type="RuleBase" id="RU004003"/>
    </source>
</evidence>
<keyword evidence="3" id="KW-0472">Membrane</keyword>
<feature type="domain" description="Type II/III secretion system secretin-like" evidence="5">
    <location>
        <begin position="462"/>
        <end position="629"/>
    </location>
</feature>
<evidence type="ECO:0000256" key="1">
    <source>
        <dbReference type="ARBA" id="ARBA00004370"/>
    </source>
</evidence>
<dbReference type="PANTHER" id="PTHR30332:SF24">
    <property type="entry name" value="SECRETIN GSPD-RELATED"/>
    <property type="match status" value="1"/>
</dbReference>
<keyword evidence="7" id="KW-1185">Reference proteome</keyword>
<proteinExistence type="inferred from homology"/>
<dbReference type="EMBL" id="JAFLNL010000012">
    <property type="protein sequence ID" value="MBO0355772.1"/>
    <property type="molecule type" value="Genomic_DNA"/>
</dbReference>
<reference evidence="6 7" key="1">
    <citation type="submission" date="2021-03" db="EMBL/GenBank/DDBJ databases">
        <title>Muricauda lutimaris sp. nov. and Muricauda ruestringensis sp. nov, two marine members of the Flavobacteriaceae isolated from deep sea sediments of Western Pacific.</title>
        <authorList>
            <person name="Zhao S."/>
            <person name="Liu R."/>
        </authorList>
    </citation>
    <scope>NUCLEOTIDE SEQUENCE [LARGE SCALE GENOMIC DNA]</scope>
    <source>
        <strain evidence="6 7">BC31-1-A7</strain>
    </source>
</reference>
<evidence type="ECO:0000313" key="7">
    <source>
        <dbReference type="Proteomes" id="UP000664044"/>
    </source>
</evidence>
<evidence type="ECO:0000259" key="5">
    <source>
        <dbReference type="Pfam" id="PF00263"/>
    </source>
</evidence>
<comment type="similarity">
    <text evidence="4">Belongs to the bacterial secretin family.</text>
</comment>
<dbReference type="RefSeq" id="WP_207036190.1">
    <property type="nucleotide sequence ID" value="NZ_JAFLNL010000012.1"/>
</dbReference>
<organism evidence="6 7">
    <name type="scientific">Flagellimonas aurea</name>
    <dbReference type="NCBI Taxonomy" id="2915619"/>
    <lineage>
        <taxon>Bacteria</taxon>
        <taxon>Pseudomonadati</taxon>
        <taxon>Bacteroidota</taxon>
        <taxon>Flavobacteriia</taxon>
        <taxon>Flavobacteriales</taxon>
        <taxon>Flavobacteriaceae</taxon>
        <taxon>Flagellimonas</taxon>
    </lineage>
</organism>
<sequence>MKRYLVYLTIFIWAFHGHSQTETEALLNAYANDHPELQETITIDISGLTIYEFLNSVALEHKINLSADADLTNMVESSFFEIPVKDVFMFIANKYRVDVEIVNEIIVFTKKQEERPVVEPPKPKEIEVSYNEENDFLSVKLSNEALENVAQKITDVSGRNLVIGPSLRDKKVSAYILNRPFAQVVEMMARSNQMVLTIDDNGFYYLEKALDMENNALSPKSKGKGIVSLASLESSAEVKVQENGFLSIKAFDADITALIAEVAEQLHINYFMYNRPDGLTTTLVSEMMTFDDLLDHAFKGKVFTYKKSGDFYLIGDQNVEGLRSTELIQLENRTIETVLETLPQDLLENIEIKEFLELNGFVVSGSRPRILEIKEYVKEIDVVVPMILIEVLIVQYQKSSEVQTGIQAGLDSEPRTTSGVLFPTTDVQANSTSVNSLIDAFNGFGIFNLGKVTENFYLNLRALENNSVINLKSTPKISTLNGHDAKLSIGETSYYFEQNNRLINSGLGNDVLQSGQWKSTDANLSVNIRPFVSKDEQITLNIIVERSTFLGRQGENAPPGKATQQFESMVRCLNGEMILLGGLDELDKQNSGTGTPGLSKIPVLKWFFSSRRKSNSKSKLHVFIKPTVVY</sequence>
<name>A0ABS3G9P9_9FLAO</name>
<dbReference type="PANTHER" id="PTHR30332">
    <property type="entry name" value="PROBABLE GENERAL SECRETION PATHWAY PROTEIN D"/>
    <property type="match status" value="1"/>
</dbReference>
<evidence type="ECO:0000256" key="2">
    <source>
        <dbReference type="ARBA" id="ARBA00022729"/>
    </source>
</evidence>
<dbReference type="InterPro" id="IPR004846">
    <property type="entry name" value="T2SS/T3SS_dom"/>
</dbReference>
<evidence type="ECO:0000313" key="6">
    <source>
        <dbReference type="EMBL" id="MBO0355772.1"/>
    </source>
</evidence>
<dbReference type="InterPro" id="IPR050810">
    <property type="entry name" value="Bact_Secretion_Sys_Channel"/>
</dbReference>
<dbReference type="InterPro" id="IPR001775">
    <property type="entry name" value="GspD/PilQ"/>
</dbReference>
<keyword evidence="2" id="KW-0732">Signal</keyword>
<comment type="subcellular location">
    <subcellularLocation>
        <location evidence="1">Membrane</location>
    </subcellularLocation>
</comment>